<organism evidence="2 3">
    <name type="scientific">Halalkalibacter alkaliphilus</name>
    <dbReference type="NCBI Taxonomy" id="2917993"/>
    <lineage>
        <taxon>Bacteria</taxon>
        <taxon>Bacillati</taxon>
        <taxon>Bacillota</taxon>
        <taxon>Bacilli</taxon>
        <taxon>Bacillales</taxon>
        <taxon>Bacillaceae</taxon>
        <taxon>Halalkalibacter</taxon>
    </lineage>
</organism>
<dbReference type="AlphaFoldDB" id="A0A9X2I615"/>
<dbReference type="Proteomes" id="UP001139150">
    <property type="component" value="Unassembled WGS sequence"/>
</dbReference>
<dbReference type="RefSeq" id="WP_250097840.1">
    <property type="nucleotide sequence ID" value="NZ_JAKRYL010000021.1"/>
</dbReference>
<evidence type="ECO:0000313" key="2">
    <source>
        <dbReference type="EMBL" id="MCL7748956.1"/>
    </source>
</evidence>
<gene>
    <name evidence="2" type="ORF">MF646_17700</name>
</gene>
<reference evidence="2" key="1">
    <citation type="submission" date="2022-02" db="EMBL/GenBank/DDBJ databases">
        <title>Halalkalibacter sp. nov. isolated from Lonar Lake, India.</title>
        <authorList>
            <person name="Joshi A."/>
            <person name="Thite S."/>
            <person name="Lodha T."/>
        </authorList>
    </citation>
    <scope>NUCLEOTIDE SEQUENCE</scope>
    <source>
        <strain evidence="2">MEB205</strain>
    </source>
</reference>
<feature type="compositionally biased region" description="Acidic residues" evidence="1">
    <location>
        <begin position="65"/>
        <end position="77"/>
    </location>
</feature>
<keyword evidence="3" id="KW-1185">Reference proteome</keyword>
<comment type="caution">
    <text evidence="2">The sequence shown here is derived from an EMBL/GenBank/DDBJ whole genome shotgun (WGS) entry which is preliminary data.</text>
</comment>
<protein>
    <submittedName>
        <fullName evidence="2">Uncharacterized protein</fullName>
    </submittedName>
</protein>
<sequence length="149" mass="17125">MIRAVIFGVFFVFLCVAIPGFLGFYQSSNQTPEQLTEPQSEQQIEEEIETKSKQYDFNEQSKNDEVEDQQLEGDDSSDELVFSNRDEAIEAVLERFSLTELISIFTSVRNGVDEQKRDELVAKLQEQFTDEEIEALKVIGFAELEKVLQ</sequence>
<evidence type="ECO:0000256" key="1">
    <source>
        <dbReference type="SAM" id="MobiDB-lite"/>
    </source>
</evidence>
<name>A0A9X2I615_9BACI</name>
<evidence type="ECO:0000313" key="3">
    <source>
        <dbReference type="Proteomes" id="UP001139150"/>
    </source>
</evidence>
<accession>A0A9X2I615</accession>
<feature type="compositionally biased region" description="Basic and acidic residues" evidence="1">
    <location>
        <begin position="52"/>
        <end position="64"/>
    </location>
</feature>
<proteinExistence type="predicted"/>
<dbReference type="EMBL" id="JAKRYL010000021">
    <property type="protein sequence ID" value="MCL7748956.1"/>
    <property type="molecule type" value="Genomic_DNA"/>
</dbReference>
<feature type="region of interest" description="Disordered" evidence="1">
    <location>
        <begin position="52"/>
        <end position="77"/>
    </location>
</feature>